<dbReference type="Proteomes" id="UP000224563">
    <property type="component" value="Unassembled WGS sequence"/>
</dbReference>
<evidence type="ECO:0000259" key="2">
    <source>
        <dbReference type="PROSITE" id="PS50902"/>
    </source>
</evidence>
<dbReference type="SUPFAM" id="SSF52218">
    <property type="entry name" value="Flavoproteins"/>
    <property type="match status" value="1"/>
</dbReference>
<protein>
    <submittedName>
        <fullName evidence="3">Flavodoxin</fullName>
    </submittedName>
</protein>
<proteinExistence type="inferred from homology"/>
<dbReference type="Gene3D" id="3.60.15.10">
    <property type="entry name" value="Ribonuclease Z/Hydroxyacylglutathione hydrolase-like"/>
    <property type="match status" value="1"/>
</dbReference>
<dbReference type="PROSITE" id="PS50902">
    <property type="entry name" value="FLAVODOXIN_LIKE"/>
    <property type="match status" value="1"/>
</dbReference>
<evidence type="ECO:0000256" key="1">
    <source>
        <dbReference type="ARBA" id="ARBA00007121"/>
    </source>
</evidence>
<evidence type="ECO:0000313" key="3">
    <source>
        <dbReference type="EMBL" id="PHU36867.1"/>
    </source>
</evidence>
<dbReference type="GO" id="GO:0046872">
    <property type="term" value="F:metal ion binding"/>
    <property type="evidence" value="ECO:0007669"/>
    <property type="project" value="InterPro"/>
</dbReference>
<dbReference type="PIRSF" id="PIRSF005243">
    <property type="entry name" value="ROO"/>
    <property type="match status" value="1"/>
</dbReference>
<comment type="caution">
    <text evidence="3">The sequence shown here is derived from an EMBL/GenBank/DDBJ whole genome shotgun (WGS) entry which is preliminary data.</text>
</comment>
<reference evidence="3 4" key="1">
    <citation type="submission" date="2017-10" db="EMBL/GenBank/DDBJ databases">
        <title>Resolving the taxonomy of Roseburia spp., Eubacterium rectale and Agathobacter spp. through phylogenomic analysis.</title>
        <authorList>
            <person name="Sheridan P.O."/>
            <person name="Walker A.W."/>
            <person name="Duncan S.H."/>
            <person name="Scott K.P."/>
            <person name="Toole P.W.O."/>
            <person name="Luis P."/>
            <person name="Flint H.J."/>
        </authorList>
    </citation>
    <scope>NUCLEOTIDE SEQUENCE [LARGE SCALE GENOMIC DNA]</scope>
    <source>
        <strain evidence="3 4">JK623</strain>
    </source>
</reference>
<dbReference type="GO" id="GO:0016651">
    <property type="term" value="F:oxidoreductase activity, acting on NAD(P)H"/>
    <property type="evidence" value="ECO:0007669"/>
    <property type="project" value="UniProtKB-ARBA"/>
</dbReference>
<dbReference type="GO" id="GO:0009055">
    <property type="term" value="F:electron transfer activity"/>
    <property type="evidence" value="ECO:0007669"/>
    <property type="project" value="InterPro"/>
</dbReference>
<keyword evidence="4" id="KW-1185">Reference proteome</keyword>
<dbReference type="RefSeq" id="WP_099386717.1">
    <property type="nucleotide sequence ID" value="NZ_JANSWH010000057.1"/>
</dbReference>
<dbReference type="InterPro" id="IPR008254">
    <property type="entry name" value="Flavodoxin/NO_synth"/>
</dbReference>
<accession>A0A2G3E0P9</accession>
<dbReference type="Pfam" id="PF19583">
    <property type="entry name" value="ODP"/>
    <property type="match status" value="1"/>
</dbReference>
<comment type="similarity">
    <text evidence="1">In the N-terminal section; belongs to the zinc metallo-hydrolase group 3 family.</text>
</comment>
<name>A0A2G3E0P9_9FIRM</name>
<dbReference type="SUPFAM" id="SSF56281">
    <property type="entry name" value="Metallo-hydrolase/oxidoreductase"/>
    <property type="match status" value="1"/>
</dbReference>
<dbReference type="SMART" id="SM00849">
    <property type="entry name" value="Lactamase_B"/>
    <property type="match status" value="1"/>
</dbReference>
<dbReference type="Gene3D" id="3.40.50.360">
    <property type="match status" value="1"/>
</dbReference>
<dbReference type="PANTHER" id="PTHR43717">
    <property type="entry name" value="ANAEROBIC NITRIC OXIDE REDUCTASE FLAVORUBREDOXIN"/>
    <property type="match status" value="1"/>
</dbReference>
<dbReference type="InterPro" id="IPR036866">
    <property type="entry name" value="RibonucZ/Hydroxyglut_hydro"/>
</dbReference>
<organism evidence="3 4">
    <name type="scientific">Agathobacter ruminis</name>
    <dbReference type="NCBI Taxonomy" id="1712665"/>
    <lineage>
        <taxon>Bacteria</taxon>
        <taxon>Bacillati</taxon>
        <taxon>Bacillota</taxon>
        <taxon>Clostridia</taxon>
        <taxon>Lachnospirales</taxon>
        <taxon>Lachnospiraceae</taxon>
        <taxon>Agathobacter</taxon>
    </lineage>
</organism>
<dbReference type="InterPro" id="IPR001279">
    <property type="entry name" value="Metallo-B-lactamas"/>
</dbReference>
<dbReference type="CDD" id="cd07709">
    <property type="entry name" value="flavodiiron_proteins_MBL-fold"/>
    <property type="match status" value="1"/>
</dbReference>
<dbReference type="InterPro" id="IPR016440">
    <property type="entry name" value="Rubredoxin-O_OxRdtase"/>
</dbReference>
<gene>
    <name evidence="3" type="ORF">CSX02_11015</name>
</gene>
<dbReference type="EMBL" id="PDYG01000112">
    <property type="protein sequence ID" value="PHU36867.1"/>
    <property type="molecule type" value="Genomic_DNA"/>
</dbReference>
<sequence>MAMTVSDAIRYIGVDDLTIDLFESQYRVPEGISYNSYLILDEKTCLMDTVDKRGTAEWESNLKEALGERSLDYLVIQHMEPDHAGSVQRVLELYPDVKLVGNAKTFQMLPQFLQTAPSNDQVVVKEGDSLELGSHTLTFYMAPMVHWPEVMVSYESTEKILFSADGFGTFGANCKHGIEDWKLEAARYYFNIVGKYGAPVQTLLKKASGLAIETICPLHGPVLKGDLTPYIQAYDTWSKYEPQEKAILVACASIHGNTKAAAMRIAEELQACGQKVTFMDLCREDMSHAVELAFLYDRTVLCASTYDGGLFLPMHDFLSHLAAKTWQNRKVAIVENGSWAAQAGKVMRAMLEEMKNIEVCEETLTIKSTLHEADEPQLKALVAAIANV</sequence>
<evidence type="ECO:0000313" key="4">
    <source>
        <dbReference type="Proteomes" id="UP000224563"/>
    </source>
</evidence>
<dbReference type="AlphaFoldDB" id="A0A2G3E0P9"/>
<reference evidence="3 4" key="2">
    <citation type="submission" date="2017-10" db="EMBL/GenBank/DDBJ databases">
        <authorList>
            <person name="Banno H."/>
            <person name="Chua N.-H."/>
        </authorList>
    </citation>
    <scope>NUCLEOTIDE SEQUENCE [LARGE SCALE GENOMIC DNA]</scope>
    <source>
        <strain evidence="3 4">JK623</strain>
    </source>
</reference>
<feature type="domain" description="Flavodoxin-like" evidence="2">
    <location>
        <begin position="247"/>
        <end position="386"/>
    </location>
</feature>
<dbReference type="GO" id="GO:0010181">
    <property type="term" value="F:FMN binding"/>
    <property type="evidence" value="ECO:0007669"/>
    <property type="project" value="InterPro"/>
</dbReference>
<dbReference type="PANTHER" id="PTHR43717:SF1">
    <property type="entry name" value="ANAEROBIC NITRIC OXIDE REDUCTASE FLAVORUBREDOXIN"/>
    <property type="match status" value="1"/>
</dbReference>
<dbReference type="InterPro" id="IPR045761">
    <property type="entry name" value="ODP_dom"/>
</dbReference>
<dbReference type="InterPro" id="IPR029039">
    <property type="entry name" value="Flavoprotein-like_sf"/>
</dbReference>